<evidence type="ECO:0000256" key="7">
    <source>
        <dbReference type="RuleBase" id="RU363032"/>
    </source>
</evidence>
<keyword evidence="3" id="KW-1003">Cell membrane</keyword>
<dbReference type="PANTHER" id="PTHR30043:SF1">
    <property type="entry name" value="ABC TRANSPORT SYSTEM PERMEASE PROTEIN P69"/>
    <property type="match status" value="1"/>
</dbReference>
<evidence type="ECO:0000256" key="6">
    <source>
        <dbReference type="ARBA" id="ARBA00023136"/>
    </source>
</evidence>
<evidence type="ECO:0000259" key="8">
    <source>
        <dbReference type="PROSITE" id="PS50928"/>
    </source>
</evidence>
<comment type="caution">
    <text evidence="9">The sequence shown here is derived from an EMBL/GenBank/DDBJ whole genome shotgun (WGS) entry which is preliminary data.</text>
</comment>
<feature type="transmembrane region" description="Helical" evidence="7">
    <location>
        <begin position="12"/>
        <end position="30"/>
    </location>
</feature>
<evidence type="ECO:0000256" key="1">
    <source>
        <dbReference type="ARBA" id="ARBA00004651"/>
    </source>
</evidence>
<dbReference type="CDD" id="cd06261">
    <property type="entry name" value="TM_PBP2"/>
    <property type="match status" value="1"/>
</dbReference>
<proteinExistence type="inferred from homology"/>
<protein>
    <submittedName>
        <fullName evidence="9">ABC transporter permease</fullName>
    </submittedName>
</protein>
<keyword evidence="4 7" id="KW-0812">Transmembrane</keyword>
<feature type="transmembrane region" description="Helical" evidence="7">
    <location>
        <begin position="75"/>
        <end position="97"/>
    </location>
</feature>
<dbReference type="PANTHER" id="PTHR30043">
    <property type="entry name" value="PHOSPHONATES TRANSPORT SYSTEM PERMEASE PROTEIN"/>
    <property type="match status" value="1"/>
</dbReference>
<dbReference type="AlphaFoldDB" id="A0A557QZB7"/>
<dbReference type="Pfam" id="PF00528">
    <property type="entry name" value="BPD_transp_1"/>
    <property type="match status" value="1"/>
</dbReference>
<evidence type="ECO:0000256" key="3">
    <source>
        <dbReference type="ARBA" id="ARBA00022475"/>
    </source>
</evidence>
<dbReference type="InterPro" id="IPR035906">
    <property type="entry name" value="MetI-like_sf"/>
</dbReference>
<gene>
    <name evidence="9" type="ORF">FHP91_05935</name>
</gene>
<keyword evidence="6 7" id="KW-0472">Membrane</keyword>
<dbReference type="SUPFAM" id="SSF161098">
    <property type="entry name" value="MetI-like"/>
    <property type="match status" value="1"/>
</dbReference>
<dbReference type="EMBL" id="VMNK01000004">
    <property type="protein sequence ID" value="TVO58248.1"/>
    <property type="molecule type" value="Genomic_DNA"/>
</dbReference>
<feature type="domain" description="ABC transmembrane type-1" evidence="8">
    <location>
        <begin position="71"/>
        <end position="264"/>
    </location>
</feature>
<reference evidence="9 10" key="1">
    <citation type="submission" date="2019-07" db="EMBL/GenBank/DDBJ databases">
        <title>The pathways for chlorine oxyanion respiration interact through the shared metabolite chlorate.</title>
        <authorList>
            <person name="Barnum T.P."/>
            <person name="Cheng Y."/>
            <person name="Hill K.A."/>
            <person name="Lucas L.N."/>
            <person name="Carlson H.K."/>
            <person name="Coates J.D."/>
        </authorList>
    </citation>
    <scope>NUCLEOTIDE SEQUENCE [LARGE SCALE GENOMIC DNA]</scope>
    <source>
        <strain evidence="9 10">SFB-3</strain>
    </source>
</reference>
<keyword evidence="10" id="KW-1185">Reference proteome</keyword>
<evidence type="ECO:0000256" key="5">
    <source>
        <dbReference type="ARBA" id="ARBA00022989"/>
    </source>
</evidence>
<evidence type="ECO:0000313" key="9">
    <source>
        <dbReference type="EMBL" id="TVO58248.1"/>
    </source>
</evidence>
<evidence type="ECO:0000256" key="4">
    <source>
        <dbReference type="ARBA" id="ARBA00022692"/>
    </source>
</evidence>
<evidence type="ECO:0000313" key="10">
    <source>
        <dbReference type="Proteomes" id="UP000319502"/>
    </source>
</evidence>
<dbReference type="Gene3D" id="1.10.3720.10">
    <property type="entry name" value="MetI-like"/>
    <property type="match status" value="1"/>
</dbReference>
<evidence type="ECO:0000256" key="2">
    <source>
        <dbReference type="ARBA" id="ARBA00022448"/>
    </source>
</evidence>
<keyword evidence="2 7" id="KW-0813">Transport</keyword>
<dbReference type="GO" id="GO:0055085">
    <property type="term" value="P:transmembrane transport"/>
    <property type="evidence" value="ECO:0007669"/>
    <property type="project" value="InterPro"/>
</dbReference>
<accession>A0A557QZB7</accession>
<dbReference type="PROSITE" id="PS50928">
    <property type="entry name" value="ABC_TM1"/>
    <property type="match status" value="1"/>
</dbReference>
<dbReference type="InterPro" id="IPR000515">
    <property type="entry name" value="MetI-like"/>
</dbReference>
<feature type="transmembrane region" description="Helical" evidence="7">
    <location>
        <begin position="216"/>
        <end position="234"/>
    </location>
</feature>
<dbReference type="OrthoDB" id="8557224at2"/>
<feature type="transmembrane region" description="Helical" evidence="7">
    <location>
        <begin position="246"/>
        <end position="267"/>
    </location>
</feature>
<sequence length="272" mass="28412">MSVSQHDPAARGRATALVVAVCVLWPLLQVAQFEPAVLFDAGNLATLGGFLGTFLPPATDANFLGYLASATLDTLAIATIGIALAMLIAVPLALLSTRSLSIGRLDGRLRPVSEVIRVIARGLTLVLRGVPELVWALVFVRIFGLGPAAGVAALAITYGGMLAKVYSEILESSDLSPTRALLAAGSGRLAALGYGLLPVASDELVSYTVYRWECAVRASVVMGFVGAGGLGQLMDQSMKMLNGGEACSILITFLLLVMAADALSAWLRRQVR</sequence>
<comment type="similarity">
    <text evidence="7">Belongs to the binding-protein-dependent transport system permease family.</text>
</comment>
<comment type="subcellular location">
    <subcellularLocation>
        <location evidence="1 7">Cell membrane</location>
        <topology evidence="1 7">Multi-pass membrane protein</topology>
    </subcellularLocation>
</comment>
<dbReference type="RefSeq" id="WP_144308720.1">
    <property type="nucleotide sequence ID" value="NZ_VMNK01000004.1"/>
</dbReference>
<name>A0A557QZB7_9RHOO</name>
<organism evidence="9 10">
    <name type="scientific">Denitromonas halophila</name>
    <dbReference type="NCBI Taxonomy" id="1629404"/>
    <lineage>
        <taxon>Bacteria</taxon>
        <taxon>Pseudomonadati</taxon>
        <taxon>Pseudomonadota</taxon>
        <taxon>Betaproteobacteria</taxon>
        <taxon>Rhodocyclales</taxon>
        <taxon>Zoogloeaceae</taxon>
        <taxon>Denitromonas</taxon>
    </lineage>
</organism>
<dbReference type="GO" id="GO:0005886">
    <property type="term" value="C:plasma membrane"/>
    <property type="evidence" value="ECO:0007669"/>
    <property type="project" value="UniProtKB-SubCell"/>
</dbReference>
<keyword evidence="5 7" id="KW-1133">Transmembrane helix</keyword>
<dbReference type="Proteomes" id="UP000319502">
    <property type="component" value="Unassembled WGS sequence"/>
</dbReference>